<name>A0ABR9HG93_9ACTN</name>
<dbReference type="Gene3D" id="3.30.565.10">
    <property type="entry name" value="Histidine kinase-like ATPase, C-terminal domain"/>
    <property type="match status" value="1"/>
</dbReference>
<dbReference type="InterPro" id="IPR003594">
    <property type="entry name" value="HATPase_dom"/>
</dbReference>
<evidence type="ECO:0000256" key="5">
    <source>
        <dbReference type="ARBA" id="ARBA00022741"/>
    </source>
</evidence>
<dbReference type="Pfam" id="PF13796">
    <property type="entry name" value="Sensor"/>
    <property type="match status" value="1"/>
</dbReference>
<dbReference type="Pfam" id="PF02518">
    <property type="entry name" value="HATPase_c"/>
    <property type="match status" value="1"/>
</dbReference>
<dbReference type="EC" id="2.7.13.3" evidence="2"/>
<dbReference type="Proteomes" id="UP000598217">
    <property type="component" value="Unassembled WGS sequence"/>
</dbReference>
<dbReference type="InterPro" id="IPR050482">
    <property type="entry name" value="Sensor_HK_TwoCompSys"/>
</dbReference>
<dbReference type="CDD" id="cd16917">
    <property type="entry name" value="HATPase_UhpB-NarQ-NarX-like"/>
    <property type="match status" value="1"/>
</dbReference>
<evidence type="ECO:0000256" key="6">
    <source>
        <dbReference type="ARBA" id="ARBA00022777"/>
    </source>
</evidence>
<proteinExistence type="predicted"/>
<dbReference type="SMART" id="SM00387">
    <property type="entry name" value="HATPase_c"/>
    <property type="match status" value="1"/>
</dbReference>
<evidence type="ECO:0000256" key="1">
    <source>
        <dbReference type="ARBA" id="ARBA00000085"/>
    </source>
</evidence>
<comment type="catalytic activity">
    <reaction evidence="1">
        <text>ATP + protein L-histidine = ADP + protein N-phospho-L-histidine.</text>
        <dbReference type="EC" id="2.7.13.3"/>
    </reaction>
</comment>
<keyword evidence="4" id="KW-0808">Transferase</keyword>
<keyword evidence="12" id="KW-1185">Reference proteome</keyword>
<keyword evidence="6 11" id="KW-0418">Kinase</keyword>
<evidence type="ECO:0000256" key="2">
    <source>
        <dbReference type="ARBA" id="ARBA00012438"/>
    </source>
</evidence>
<feature type="domain" description="Histidine kinase/HSP90-like ATPase" evidence="10">
    <location>
        <begin position="355"/>
        <end position="454"/>
    </location>
</feature>
<evidence type="ECO:0000313" key="12">
    <source>
        <dbReference type="Proteomes" id="UP000598217"/>
    </source>
</evidence>
<dbReference type="EMBL" id="JADBDY010000001">
    <property type="protein sequence ID" value="MBE1458056.1"/>
    <property type="molecule type" value="Genomic_DNA"/>
</dbReference>
<organism evidence="11 12">
    <name type="scientific">Nocardiopsis terrae</name>
    <dbReference type="NCBI Taxonomy" id="372655"/>
    <lineage>
        <taxon>Bacteria</taxon>
        <taxon>Bacillati</taxon>
        <taxon>Actinomycetota</taxon>
        <taxon>Actinomycetes</taxon>
        <taxon>Streptosporangiales</taxon>
        <taxon>Nocardiopsidaceae</taxon>
        <taxon>Nocardiopsis</taxon>
    </lineage>
</organism>
<reference evidence="11 12" key="1">
    <citation type="submission" date="2020-10" db="EMBL/GenBank/DDBJ databases">
        <title>Sequencing the genomes of 1000 actinobacteria strains.</title>
        <authorList>
            <person name="Klenk H.-P."/>
        </authorList>
    </citation>
    <scope>NUCLEOTIDE SEQUENCE [LARGE SCALE GENOMIC DNA]</scope>
    <source>
        <strain evidence="11 12">DSM 45157</strain>
    </source>
</reference>
<feature type="transmembrane region" description="Helical" evidence="9">
    <location>
        <begin position="194"/>
        <end position="217"/>
    </location>
</feature>
<protein>
    <recommendedName>
        <fullName evidence="2">histidine kinase</fullName>
        <ecNumber evidence="2">2.7.13.3</ecNumber>
    </recommendedName>
</protein>
<dbReference type="Gene3D" id="1.20.5.1930">
    <property type="match status" value="1"/>
</dbReference>
<accession>A0ABR9HG93</accession>
<comment type="caution">
    <text evidence="11">The sequence shown here is derived from an EMBL/GenBank/DDBJ whole genome shotgun (WGS) entry which is preliminary data.</text>
</comment>
<keyword evidence="9" id="KW-0472">Membrane</keyword>
<feature type="transmembrane region" description="Helical" evidence="9">
    <location>
        <begin position="74"/>
        <end position="98"/>
    </location>
</feature>
<evidence type="ECO:0000256" key="4">
    <source>
        <dbReference type="ARBA" id="ARBA00022679"/>
    </source>
</evidence>
<keyword evidence="9" id="KW-0812">Transmembrane</keyword>
<dbReference type="RefSeq" id="WP_191270361.1">
    <property type="nucleotide sequence ID" value="NZ_BMXJ01000003.1"/>
</dbReference>
<evidence type="ECO:0000256" key="8">
    <source>
        <dbReference type="ARBA" id="ARBA00023012"/>
    </source>
</evidence>
<keyword evidence="3" id="KW-0597">Phosphoprotein</keyword>
<feature type="transmembrane region" description="Helical" evidence="9">
    <location>
        <begin position="144"/>
        <end position="174"/>
    </location>
</feature>
<dbReference type="SUPFAM" id="SSF55874">
    <property type="entry name" value="ATPase domain of HSP90 chaperone/DNA topoisomerase II/histidine kinase"/>
    <property type="match status" value="1"/>
</dbReference>
<keyword evidence="9" id="KW-1133">Transmembrane helix</keyword>
<evidence type="ECO:0000313" key="11">
    <source>
        <dbReference type="EMBL" id="MBE1458056.1"/>
    </source>
</evidence>
<dbReference type="InterPro" id="IPR025828">
    <property type="entry name" value="Put_sensor_dom"/>
</dbReference>
<dbReference type="PANTHER" id="PTHR24421:SF10">
    <property type="entry name" value="NITRATE_NITRITE SENSOR PROTEIN NARQ"/>
    <property type="match status" value="1"/>
</dbReference>
<evidence type="ECO:0000256" key="7">
    <source>
        <dbReference type="ARBA" id="ARBA00022840"/>
    </source>
</evidence>
<sequence length="461" mass="49735">MTKLNSRRGGPGTLLQALVSPRYLLTAWPWRALAYTLTTLFVGGLLLLVALPVYTPWAVFVATLGEQDSTGPLAFWFTFGALMTFCFAPLIAIPLGALERRRLYLVMPDENGSGHRPPPAGLWGWTRTRYSEAATWREVAYATVLFPVFGLAFLVTATLTSATALLAISPLLLINEPAISISMGWITLTTPAEALPYTLLSPLLAALLLYACGLMSYGHGVIARALLVGPPKEELRAELDQVTESRARLVNAFEYERRRIERDLHDGAQQRLVALSMDLGMARVDLDEDSPADRRVAAAQAKADELIDEIRELVRGIHPRVLTDRGLHDALQELADHCPVPVTVETAIPHRLPVHVEGTAYFVVAEALTNVYKHADADSVTVRAHLAPADPRAEGASAILSVEVTDDGRGGADAVRGSGLTGLGDRVAVMGGTMGLTSPEGGPTRIRVELPCGPIPRNPMP</sequence>
<feature type="transmembrane region" description="Helical" evidence="9">
    <location>
        <begin position="32"/>
        <end position="54"/>
    </location>
</feature>
<dbReference type="InterPro" id="IPR036890">
    <property type="entry name" value="HATPase_C_sf"/>
</dbReference>
<evidence type="ECO:0000259" key="10">
    <source>
        <dbReference type="SMART" id="SM00387"/>
    </source>
</evidence>
<dbReference type="PANTHER" id="PTHR24421">
    <property type="entry name" value="NITRATE/NITRITE SENSOR PROTEIN NARX-RELATED"/>
    <property type="match status" value="1"/>
</dbReference>
<keyword evidence="7" id="KW-0067">ATP-binding</keyword>
<keyword evidence="5" id="KW-0547">Nucleotide-binding</keyword>
<keyword evidence="8" id="KW-0902">Two-component regulatory system</keyword>
<dbReference type="Pfam" id="PF07730">
    <property type="entry name" value="HisKA_3"/>
    <property type="match status" value="1"/>
</dbReference>
<evidence type="ECO:0000256" key="9">
    <source>
        <dbReference type="SAM" id="Phobius"/>
    </source>
</evidence>
<dbReference type="GO" id="GO:0016301">
    <property type="term" value="F:kinase activity"/>
    <property type="evidence" value="ECO:0007669"/>
    <property type="project" value="UniProtKB-KW"/>
</dbReference>
<gene>
    <name evidence="11" type="ORF">H4W79_002270</name>
</gene>
<dbReference type="InterPro" id="IPR011712">
    <property type="entry name" value="Sig_transdc_His_kin_sub3_dim/P"/>
</dbReference>
<evidence type="ECO:0000256" key="3">
    <source>
        <dbReference type="ARBA" id="ARBA00022553"/>
    </source>
</evidence>